<keyword evidence="7" id="KW-0472">Membrane</keyword>
<keyword evidence="5 9" id="KW-0012">Acyltransferase</keyword>
<keyword evidence="4" id="KW-0443">Lipid metabolism</keyword>
<gene>
    <name evidence="9" type="ORF">Y717_19610</name>
</gene>
<dbReference type="AlphaFoldDB" id="A0A2T7TDX9"/>
<evidence type="ECO:0000256" key="4">
    <source>
        <dbReference type="ARBA" id="ARBA00023098"/>
    </source>
</evidence>
<evidence type="ECO:0000259" key="8">
    <source>
        <dbReference type="SMART" id="SM00563"/>
    </source>
</evidence>
<evidence type="ECO:0000256" key="7">
    <source>
        <dbReference type="SAM" id="Phobius"/>
    </source>
</evidence>
<keyword evidence="3 9" id="KW-0808">Transferase</keyword>
<evidence type="ECO:0000256" key="1">
    <source>
        <dbReference type="ARBA" id="ARBA00005189"/>
    </source>
</evidence>
<dbReference type="GO" id="GO:0006654">
    <property type="term" value="P:phosphatidic acid biosynthetic process"/>
    <property type="evidence" value="ECO:0007669"/>
    <property type="project" value="TreeGrafter"/>
</dbReference>
<dbReference type="Proteomes" id="UP000245992">
    <property type="component" value="Unassembled WGS sequence"/>
</dbReference>
<comment type="pathway">
    <text evidence="1">Lipid metabolism.</text>
</comment>
<name>A0A2T7TDX9_9ACTN</name>
<organism evidence="9 10">
    <name type="scientific">Streptomyces scopuliridis RB72</name>
    <dbReference type="NCBI Taxonomy" id="1440053"/>
    <lineage>
        <taxon>Bacteria</taxon>
        <taxon>Bacillati</taxon>
        <taxon>Actinomycetota</taxon>
        <taxon>Actinomycetes</taxon>
        <taxon>Kitasatosporales</taxon>
        <taxon>Streptomycetaceae</taxon>
        <taxon>Streptomyces</taxon>
    </lineage>
</organism>
<accession>A0A2T7TDX9</accession>
<evidence type="ECO:0000313" key="10">
    <source>
        <dbReference type="Proteomes" id="UP000245992"/>
    </source>
</evidence>
<feature type="region of interest" description="Disordered" evidence="6">
    <location>
        <begin position="284"/>
        <end position="314"/>
    </location>
</feature>
<dbReference type="Pfam" id="PF01553">
    <property type="entry name" value="Acyltransferase"/>
    <property type="match status" value="1"/>
</dbReference>
<keyword evidence="2" id="KW-0444">Lipid biosynthesis</keyword>
<evidence type="ECO:0000256" key="5">
    <source>
        <dbReference type="ARBA" id="ARBA00023315"/>
    </source>
</evidence>
<dbReference type="STRING" id="1440053.GCA_000718095_00144"/>
<dbReference type="SMART" id="SM00563">
    <property type="entry name" value="PlsC"/>
    <property type="match status" value="1"/>
</dbReference>
<keyword evidence="7" id="KW-1133">Transmembrane helix</keyword>
<dbReference type="OrthoDB" id="5184723at2"/>
<dbReference type="CDD" id="cd07989">
    <property type="entry name" value="LPLAT_AGPAT-like"/>
    <property type="match status" value="1"/>
</dbReference>
<dbReference type="PANTHER" id="PTHR10434">
    <property type="entry name" value="1-ACYL-SN-GLYCEROL-3-PHOSPHATE ACYLTRANSFERASE"/>
    <property type="match status" value="1"/>
</dbReference>
<evidence type="ECO:0000256" key="6">
    <source>
        <dbReference type="SAM" id="MobiDB-lite"/>
    </source>
</evidence>
<dbReference type="RefSeq" id="WP_037726675.1">
    <property type="nucleotide sequence ID" value="NZ_AZSP01000032.1"/>
</dbReference>
<dbReference type="EMBL" id="AZSP01000032">
    <property type="protein sequence ID" value="PVE13327.1"/>
    <property type="molecule type" value="Genomic_DNA"/>
</dbReference>
<proteinExistence type="predicted"/>
<reference evidence="9 10" key="1">
    <citation type="submission" date="2013-12" db="EMBL/GenBank/DDBJ databases">
        <title>Annotated genome of Streptomyces scopuliridis.</title>
        <authorList>
            <person name="Olson J.B."/>
        </authorList>
    </citation>
    <scope>NUCLEOTIDE SEQUENCE [LARGE SCALE GENOMIC DNA]</scope>
    <source>
        <strain evidence="9 10">RB72</strain>
    </source>
</reference>
<feature type="transmembrane region" description="Helical" evidence="7">
    <location>
        <begin position="32"/>
        <end position="56"/>
    </location>
</feature>
<keyword evidence="10" id="KW-1185">Reference proteome</keyword>
<dbReference type="InterPro" id="IPR002123">
    <property type="entry name" value="Plipid/glycerol_acylTrfase"/>
</dbReference>
<protein>
    <submittedName>
        <fullName evidence="9">Acyltransferase</fullName>
    </submittedName>
</protein>
<feature type="domain" description="Phospholipid/glycerol acyltransferase" evidence="8">
    <location>
        <begin position="90"/>
        <end position="202"/>
    </location>
</feature>
<keyword evidence="7" id="KW-0812">Transmembrane</keyword>
<dbReference type="PANTHER" id="PTHR10434:SF64">
    <property type="entry name" value="1-ACYL-SN-GLYCEROL-3-PHOSPHATE ACYLTRANSFERASE-RELATED"/>
    <property type="match status" value="1"/>
</dbReference>
<comment type="caution">
    <text evidence="9">The sequence shown here is derived from an EMBL/GenBank/DDBJ whole genome shotgun (WGS) entry which is preliminary data.</text>
</comment>
<evidence type="ECO:0000256" key="2">
    <source>
        <dbReference type="ARBA" id="ARBA00022516"/>
    </source>
</evidence>
<sequence length="314" mass="32985">MSAWLPTAPCTPRDCSTHQGPSAGALTGAVRLVAGVSLVLAGALVAPFLAFLGGAVRDRLTRHWARTVLRLFGLRVRVVGEPALRRGSGVLVVANHVSWLDIPLLAAVFPGRMLAKSEIRRWPLLGALAALGGTLFVERERLRALPGTVRTLSTALAAGSRVIVFPEACTWCGREQGRFTTAVFQAALDADAAVRPVRITYRAPDGEPSGAPAFVGDDTITASLWRVVTAGGLTAEITVLPLIPAGRHTDRRELARDARSGIARTGTDGLARTEVTDGVTHTAVASDSANRPSSSVHQCVNSIPASASSVRTRS</sequence>
<evidence type="ECO:0000313" key="9">
    <source>
        <dbReference type="EMBL" id="PVE13327.1"/>
    </source>
</evidence>
<dbReference type="SUPFAM" id="SSF69593">
    <property type="entry name" value="Glycerol-3-phosphate (1)-acyltransferase"/>
    <property type="match status" value="1"/>
</dbReference>
<evidence type="ECO:0000256" key="3">
    <source>
        <dbReference type="ARBA" id="ARBA00022679"/>
    </source>
</evidence>
<dbReference type="GO" id="GO:0003841">
    <property type="term" value="F:1-acylglycerol-3-phosphate O-acyltransferase activity"/>
    <property type="evidence" value="ECO:0007669"/>
    <property type="project" value="TreeGrafter"/>
</dbReference>